<keyword evidence="4" id="KW-1185">Reference proteome</keyword>
<dbReference type="GO" id="GO:0003677">
    <property type="term" value="F:DNA binding"/>
    <property type="evidence" value="ECO:0007669"/>
    <property type="project" value="InterPro"/>
</dbReference>
<evidence type="ECO:0000313" key="4">
    <source>
        <dbReference type="Proteomes" id="UP001331515"/>
    </source>
</evidence>
<organism evidence="3 4">
    <name type="scientific">Champsocephalus gunnari</name>
    <name type="common">Mackerel icefish</name>
    <dbReference type="NCBI Taxonomy" id="52237"/>
    <lineage>
        <taxon>Eukaryota</taxon>
        <taxon>Metazoa</taxon>
        <taxon>Chordata</taxon>
        <taxon>Craniata</taxon>
        <taxon>Vertebrata</taxon>
        <taxon>Euteleostomi</taxon>
        <taxon>Actinopterygii</taxon>
        <taxon>Neopterygii</taxon>
        <taxon>Teleostei</taxon>
        <taxon>Neoteleostei</taxon>
        <taxon>Acanthomorphata</taxon>
        <taxon>Eupercaria</taxon>
        <taxon>Perciformes</taxon>
        <taxon>Notothenioidei</taxon>
        <taxon>Channichthyidae</taxon>
        <taxon>Champsocephalus</taxon>
    </lineage>
</organism>
<name>A0AAN8C3V2_CHAGU</name>
<comment type="caution">
    <text evidence="3">The sequence shown here is derived from an EMBL/GenBank/DDBJ whole genome shotgun (WGS) entry which is preliminary data.</text>
</comment>
<feature type="region of interest" description="Disordered" evidence="1">
    <location>
        <begin position="1"/>
        <end position="29"/>
    </location>
</feature>
<gene>
    <name evidence="3" type="ORF">CgunFtcFv8_009897</name>
</gene>
<dbReference type="CDD" id="cd00073">
    <property type="entry name" value="H15"/>
    <property type="match status" value="1"/>
</dbReference>
<dbReference type="AlphaFoldDB" id="A0AAN8C3V2"/>
<dbReference type="EMBL" id="JAURVH010001534">
    <property type="protein sequence ID" value="KAK5896277.1"/>
    <property type="molecule type" value="Genomic_DNA"/>
</dbReference>
<reference evidence="3 4" key="1">
    <citation type="journal article" date="2023" name="Mol. Biol. Evol.">
        <title>Genomics of Secondarily Temperate Adaptation in the Only Non-Antarctic Icefish.</title>
        <authorList>
            <person name="Rivera-Colon A.G."/>
            <person name="Rayamajhi N."/>
            <person name="Minhas B.F."/>
            <person name="Madrigal G."/>
            <person name="Bilyk K.T."/>
            <person name="Yoon V."/>
            <person name="Hune M."/>
            <person name="Gregory S."/>
            <person name="Cheng C.H.C."/>
            <person name="Catchen J.M."/>
        </authorList>
    </citation>
    <scope>NUCLEOTIDE SEQUENCE [LARGE SCALE GENOMIC DNA]</scope>
    <source>
        <tissue evidence="3">White muscle</tissue>
    </source>
</reference>
<dbReference type="PROSITE" id="PS51504">
    <property type="entry name" value="H15"/>
    <property type="match status" value="1"/>
</dbReference>
<proteinExistence type="predicted"/>
<sequence length="124" mass="12946">MSERGKAAPAKAPATTPAMSPKEKAAKKAGPPFAVLILKAVTASKDPKGISYQALRKALAARGCDHTAHIKRAVKRLLEKGALVQLKGKGATGSFKAAEKTKKAAKKPAAESDSSSSEEEETRH</sequence>
<feature type="domain" description="H15" evidence="2">
    <location>
        <begin position="29"/>
        <end position="99"/>
    </location>
</feature>
<dbReference type="InterPro" id="IPR036390">
    <property type="entry name" value="WH_DNA-bd_sf"/>
</dbReference>
<feature type="region of interest" description="Disordered" evidence="1">
    <location>
        <begin position="89"/>
        <end position="124"/>
    </location>
</feature>
<dbReference type="Gene3D" id="1.10.10.10">
    <property type="entry name" value="Winged helix-like DNA-binding domain superfamily/Winged helix DNA-binding domain"/>
    <property type="match status" value="1"/>
</dbReference>
<evidence type="ECO:0000256" key="1">
    <source>
        <dbReference type="SAM" id="MobiDB-lite"/>
    </source>
</evidence>
<dbReference type="Proteomes" id="UP001331515">
    <property type="component" value="Unassembled WGS sequence"/>
</dbReference>
<evidence type="ECO:0000313" key="3">
    <source>
        <dbReference type="EMBL" id="KAK5896277.1"/>
    </source>
</evidence>
<accession>A0AAN8C3V2</accession>
<dbReference type="GO" id="GO:0000786">
    <property type="term" value="C:nucleosome"/>
    <property type="evidence" value="ECO:0007669"/>
    <property type="project" value="InterPro"/>
</dbReference>
<protein>
    <recommendedName>
        <fullName evidence="2">H15 domain-containing protein</fullName>
    </recommendedName>
</protein>
<dbReference type="Pfam" id="PF00538">
    <property type="entry name" value="Linker_histone"/>
    <property type="match status" value="1"/>
</dbReference>
<dbReference type="GO" id="GO:0006334">
    <property type="term" value="P:nucleosome assembly"/>
    <property type="evidence" value="ECO:0007669"/>
    <property type="project" value="InterPro"/>
</dbReference>
<dbReference type="InterPro" id="IPR036388">
    <property type="entry name" value="WH-like_DNA-bd_sf"/>
</dbReference>
<feature type="compositionally biased region" description="Low complexity" evidence="1">
    <location>
        <begin position="7"/>
        <end position="18"/>
    </location>
</feature>
<dbReference type="InterPro" id="IPR005818">
    <property type="entry name" value="Histone_H1/H5_H15"/>
</dbReference>
<dbReference type="SUPFAM" id="SSF46785">
    <property type="entry name" value="Winged helix' DNA-binding domain"/>
    <property type="match status" value="1"/>
</dbReference>
<dbReference type="SMART" id="SM00526">
    <property type="entry name" value="H15"/>
    <property type="match status" value="1"/>
</dbReference>
<evidence type="ECO:0000259" key="2">
    <source>
        <dbReference type="PROSITE" id="PS51504"/>
    </source>
</evidence>